<dbReference type="SUPFAM" id="SSF46785">
    <property type="entry name" value="Winged helix' DNA-binding domain"/>
    <property type="match status" value="1"/>
</dbReference>
<evidence type="ECO:0000256" key="1">
    <source>
        <dbReference type="SAM" id="MobiDB-lite"/>
    </source>
</evidence>
<dbReference type="PANTHER" id="PTHR43252:SF6">
    <property type="entry name" value="NEGATIVE TRANSCRIPTION REGULATOR PADR"/>
    <property type="match status" value="1"/>
</dbReference>
<dbReference type="InterPro" id="IPR005149">
    <property type="entry name" value="Tscrpt_reg_PadR_N"/>
</dbReference>
<dbReference type="InterPro" id="IPR036388">
    <property type="entry name" value="WH-like_DNA-bd_sf"/>
</dbReference>
<protein>
    <submittedName>
        <fullName evidence="3">PadR family transcriptional regulator</fullName>
    </submittedName>
</protein>
<evidence type="ECO:0000259" key="2">
    <source>
        <dbReference type="Pfam" id="PF03551"/>
    </source>
</evidence>
<reference evidence="3 4" key="1">
    <citation type="submission" date="2017-10" db="EMBL/GenBank/DDBJ databases">
        <title>Sequencing the genomes of 1000 actinobacteria strains.</title>
        <authorList>
            <person name="Klenk H.-P."/>
        </authorList>
    </citation>
    <scope>NUCLEOTIDE SEQUENCE [LARGE SCALE GENOMIC DNA]</scope>
    <source>
        <strain evidence="3 4">DSM 21574</strain>
    </source>
</reference>
<dbReference type="OrthoDB" id="3186544at2"/>
<accession>A0A2A9EFD9</accession>
<comment type="caution">
    <text evidence="3">The sequence shown here is derived from an EMBL/GenBank/DDBJ whole genome shotgun (WGS) entry which is preliminary data.</text>
</comment>
<feature type="domain" description="Transcription regulator PadR N-terminal" evidence="2">
    <location>
        <begin position="7"/>
        <end position="80"/>
    </location>
</feature>
<dbReference type="InterPro" id="IPR036390">
    <property type="entry name" value="WH_DNA-bd_sf"/>
</dbReference>
<keyword evidence="4" id="KW-1185">Reference proteome</keyword>
<dbReference type="AlphaFoldDB" id="A0A2A9EFD9"/>
<name>A0A2A9EFD9_9MICO</name>
<dbReference type="PANTHER" id="PTHR43252">
    <property type="entry name" value="TRANSCRIPTIONAL REGULATOR YQJI"/>
    <property type="match status" value="1"/>
</dbReference>
<dbReference type="Pfam" id="PF03551">
    <property type="entry name" value="PadR"/>
    <property type="match status" value="1"/>
</dbReference>
<dbReference type="EMBL" id="PDJH01000001">
    <property type="protein sequence ID" value="PFG36949.1"/>
    <property type="molecule type" value="Genomic_DNA"/>
</dbReference>
<gene>
    <name evidence="3" type="ORF">ATL41_1692</name>
</gene>
<proteinExistence type="predicted"/>
<dbReference type="Proteomes" id="UP000221394">
    <property type="component" value="Unassembled WGS sequence"/>
</dbReference>
<organism evidence="3 4">
    <name type="scientific">Flavimobilis soli</name>
    <dbReference type="NCBI Taxonomy" id="442709"/>
    <lineage>
        <taxon>Bacteria</taxon>
        <taxon>Bacillati</taxon>
        <taxon>Actinomycetota</taxon>
        <taxon>Actinomycetes</taxon>
        <taxon>Micrococcales</taxon>
        <taxon>Jonesiaceae</taxon>
        <taxon>Flavimobilis</taxon>
    </lineage>
</organism>
<sequence>MTVPMAILAFLDSGPTHGFVLKRRYDELLGHGRELKYGQVYATLARLERDGLAGGVGIEHGDGADRKVYAITPAGAGELDAWLSSPHVPTGRPSELFTKVVLALVAGRAADDVLDTQRRAYLARMRELTAARRDGDVVDRLAADYEIAHLEADLRWIELAGTRLETLAEQVRGSTASPTVPASTSTEDDR</sequence>
<evidence type="ECO:0000313" key="3">
    <source>
        <dbReference type="EMBL" id="PFG36949.1"/>
    </source>
</evidence>
<evidence type="ECO:0000313" key="4">
    <source>
        <dbReference type="Proteomes" id="UP000221394"/>
    </source>
</evidence>
<dbReference type="Gene3D" id="1.10.10.10">
    <property type="entry name" value="Winged helix-like DNA-binding domain superfamily/Winged helix DNA-binding domain"/>
    <property type="match status" value="1"/>
</dbReference>
<feature type="compositionally biased region" description="Low complexity" evidence="1">
    <location>
        <begin position="174"/>
        <end position="190"/>
    </location>
</feature>
<dbReference type="RefSeq" id="WP_098458067.1">
    <property type="nucleotide sequence ID" value="NZ_PDJH01000001.1"/>
</dbReference>
<feature type="region of interest" description="Disordered" evidence="1">
    <location>
        <begin position="170"/>
        <end position="190"/>
    </location>
</feature>